<evidence type="ECO:0000256" key="1">
    <source>
        <dbReference type="ARBA" id="ARBA00022723"/>
    </source>
</evidence>
<dbReference type="PANTHER" id="PTHR45911:SF4">
    <property type="entry name" value="MULTIPLE C2 AND TRANSMEMBRANE DOMAIN-CONTAINING PROTEIN"/>
    <property type="match status" value="1"/>
</dbReference>
<gene>
    <name evidence="4" type="ORF">ANCDUO_19436</name>
</gene>
<keyword evidence="1" id="KW-0479">Metal-binding</keyword>
<accession>A0A0C2FPM9</accession>
<dbReference type="SUPFAM" id="SSF49562">
    <property type="entry name" value="C2 domain (Calcium/lipid-binding domain, CaLB)"/>
    <property type="match status" value="1"/>
</dbReference>
<keyword evidence="2" id="KW-0106">Calcium</keyword>
<evidence type="ECO:0008006" key="6">
    <source>
        <dbReference type="Google" id="ProtNLM"/>
    </source>
</evidence>
<dbReference type="GO" id="GO:0030672">
    <property type="term" value="C:synaptic vesicle membrane"/>
    <property type="evidence" value="ECO:0007669"/>
    <property type="project" value="TreeGrafter"/>
</dbReference>
<proteinExistence type="predicted"/>
<keyword evidence="3" id="KW-0472">Membrane</keyword>
<name>A0A0C2FPM9_9BILA</name>
<dbReference type="EMBL" id="KN749559">
    <property type="protein sequence ID" value="KIH50485.1"/>
    <property type="molecule type" value="Genomic_DNA"/>
</dbReference>
<dbReference type="Proteomes" id="UP000054047">
    <property type="component" value="Unassembled WGS sequence"/>
</dbReference>
<protein>
    <recommendedName>
        <fullName evidence="6">C2 domain-containing protein</fullName>
    </recommendedName>
</protein>
<feature type="non-terminal residue" evidence="4">
    <location>
        <position position="1"/>
    </location>
</feature>
<keyword evidence="3" id="KW-1133">Transmembrane helix</keyword>
<dbReference type="OrthoDB" id="5973539at2759"/>
<reference evidence="4 5" key="1">
    <citation type="submission" date="2013-12" db="EMBL/GenBank/DDBJ databases">
        <title>Draft genome of the parsitic nematode Ancylostoma duodenale.</title>
        <authorList>
            <person name="Mitreva M."/>
        </authorList>
    </citation>
    <scope>NUCLEOTIDE SEQUENCE [LARGE SCALE GENOMIC DNA]</scope>
    <source>
        <strain evidence="4 5">Zhejiang</strain>
    </source>
</reference>
<evidence type="ECO:0000256" key="2">
    <source>
        <dbReference type="ARBA" id="ARBA00022837"/>
    </source>
</evidence>
<dbReference type="GO" id="GO:0005509">
    <property type="term" value="F:calcium ion binding"/>
    <property type="evidence" value="ECO:0007669"/>
    <property type="project" value="TreeGrafter"/>
</dbReference>
<dbReference type="GO" id="GO:0046928">
    <property type="term" value="P:regulation of neurotransmitter secretion"/>
    <property type="evidence" value="ECO:0007669"/>
    <property type="project" value="TreeGrafter"/>
</dbReference>
<dbReference type="AlphaFoldDB" id="A0A0C2FPM9"/>
<evidence type="ECO:0000313" key="5">
    <source>
        <dbReference type="Proteomes" id="UP000054047"/>
    </source>
</evidence>
<evidence type="ECO:0000256" key="3">
    <source>
        <dbReference type="SAM" id="Phobius"/>
    </source>
</evidence>
<dbReference type="PANTHER" id="PTHR45911">
    <property type="entry name" value="C2 DOMAIN-CONTAINING PROTEIN"/>
    <property type="match status" value="1"/>
</dbReference>
<feature type="non-terminal residue" evidence="4">
    <location>
        <position position="145"/>
    </location>
</feature>
<dbReference type="InterPro" id="IPR035892">
    <property type="entry name" value="C2_domain_sf"/>
</dbReference>
<keyword evidence="3" id="KW-0812">Transmembrane</keyword>
<keyword evidence="5" id="KW-1185">Reference proteome</keyword>
<sequence length="145" mass="17215">TVKDIHTCLEVTVYDEDPNNKFEFLGKVVIPLMSIKNCERRWYALKDKKLNTRVKGEILLELDVIWNPVRAAIRTFNPRERKFIEVEKKFKIFVVSVYYVELYHVPLALLVLFAKCLIYKRVAEELSPRFDNSIARYDEDGEEEK</sequence>
<evidence type="ECO:0000313" key="4">
    <source>
        <dbReference type="EMBL" id="KIH50485.1"/>
    </source>
</evidence>
<feature type="transmembrane region" description="Helical" evidence="3">
    <location>
        <begin position="92"/>
        <end position="114"/>
    </location>
</feature>
<dbReference type="Gene3D" id="2.60.40.150">
    <property type="entry name" value="C2 domain"/>
    <property type="match status" value="1"/>
</dbReference>
<organism evidence="4 5">
    <name type="scientific">Ancylostoma duodenale</name>
    <dbReference type="NCBI Taxonomy" id="51022"/>
    <lineage>
        <taxon>Eukaryota</taxon>
        <taxon>Metazoa</taxon>
        <taxon>Ecdysozoa</taxon>
        <taxon>Nematoda</taxon>
        <taxon>Chromadorea</taxon>
        <taxon>Rhabditida</taxon>
        <taxon>Rhabditina</taxon>
        <taxon>Rhabditomorpha</taxon>
        <taxon>Strongyloidea</taxon>
        <taxon>Ancylostomatidae</taxon>
        <taxon>Ancylostomatinae</taxon>
        <taxon>Ancylostoma</taxon>
    </lineage>
</organism>